<reference evidence="1 2" key="1">
    <citation type="submission" date="2020-08" db="EMBL/GenBank/DDBJ databases">
        <title>Genomic Encyclopedia of Type Strains, Phase IV (KMG-IV): sequencing the most valuable type-strain genomes for metagenomic binning, comparative biology and taxonomic classification.</title>
        <authorList>
            <person name="Goeker M."/>
        </authorList>
    </citation>
    <scope>NUCLEOTIDE SEQUENCE [LARGE SCALE GENOMIC DNA]</scope>
    <source>
        <strain evidence="1 2">YC6723</strain>
    </source>
</reference>
<sequence>MGGIALRCVALSLAASGCASVSRPPAALRLAPFYTQYVDARGVPITASSKVARATLKRARSIVLQMLERRPDIRRALVAMGARVAIMAQSEGTMDLPEQADWKKPKRDDPVLTVCERKHYDERIGRLSDRDYWNGRARGMGGLLTSGAEENLMAVPHTRYFGENIFVHEFSHEIMTGIERADPDLFRRIQNRYRVAKAAGLWKGEYAETTAEEYWAEGTQFWFNSNKLAVIDGQRILSDEDLRRYDPALYALLSEVYGDRHRLDGDTFWNHPARVPPGPPRQSTAEVC</sequence>
<proteinExistence type="predicted"/>
<name>A0A840FK69_9SPHN</name>
<dbReference type="Gene3D" id="3.40.390.10">
    <property type="entry name" value="Collagenase (Catalytic Domain)"/>
    <property type="match status" value="1"/>
</dbReference>
<dbReference type="InterPro" id="IPR024079">
    <property type="entry name" value="MetalloPept_cat_dom_sf"/>
</dbReference>
<dbReference type="RefSeq" id="WP_343050946.1">
    <property type="nucleotide sequence ID" value="NZ_JACIEV010000004.1"/>
</dbReference>
<keyword evidence="2" id="KW-1185">Reference proteome</keyword>
<evidence type="ECO:0008006" key="3">
    <source>
        <dbReference type="Google" id="ProtNLM"/>
    </source>
</evidence>
<comment type="caution">
    <text evidence="1">The sequence shown here is derived from an EMBL/GenBank/DDBJ whole genome shotgun (WGS) entry which is preliminary data.</text>
</comment>
<dbReference type="PROSITE" id="PS51257">
    <property type="entry name" value="PROKAR_LIPOPROTEIN"/>
    <property type="match status" value="1"/>
</dbReference>
<dbReference type="Proteomes" id="UP000529795">
    <property type="component" value="Unassembled WGS sequence"/>
</dbReference>
<evidence type="ECO:0000313" key="2">
    <source>
        <dbReference type="Proteomes" id="UP000529795"/>
    </source>
</evidence>
<gene>
    <name evidence="1" type="ORF">GGQ80_001621</name>
</gene>
<dbReference type="SUPFAM" id="SSF55486">
    <property type="entry name" value="Metalloproteases ('zincins'), catalytic domain"/>
    <property type="match status" value="1"/>
</dbReference>
<evidence type="ECO:0000313" key="1">
    <source>
        <dbReference type="EMBL" id="MBB4153715.1"/>
    </source>
</evidence>
<protein>
    <recommendedName>
        <fullName evidence="3">Glycoside hydrolase</fullName>
    </recommendedName>
</protein>
<accession>A0A840FK69</accession>
<dbReference type="GO" id="GO:0008237">
    <property type="term" value="F:metallopeptidase activity"/>
    <property type="evidence" value="ECO:0007669"/>
    <property type="project" value="InterPro"/>
</dbReference>
<dbReference type="AlphaFoldDB" id="A0A840FK69"/>
<dbReference type="EMBL" id="JACIEV010000004">
    <property type="protein sequence ID" value="MBB4153715.1"/>
    <property type="molecule type" value="Genomic_DNA"/>
</dbReference>
<organism evidence="1 2">
    <name type="scientific">Sphingomonas jinjuensis</name>
    <dbReference type="NCBI Taxonomy" id="535907"/>
    <lineage>
        <taxon>Bacteria</taxon>
        <taxon>Pseudomonadati</taxon>
        <taxon>Pseudomonadota</taxon>
        <taxon>Alphaproteobacteria</taxon>
        <taxon>Sphingomonadales</taxon>
        <taxon>Sphingomonadaceae</taxon>
        <taxon>Sphingomonas</taxon>
    </lineage>
</organism>